<reference evidence="6 9" key="2">
    <citation type="submission" date="2018-05" db="EMBL/GenBank/DDBJ databases">
        <title>Genomic Encyclopedia of Type Strains, Phase IV (KMG-IV): sequencing the most valuable type-strain genomes for metagenomic binning, comparative biology and taxonomic classification.</title>
        <authorList>
            <person name="Goeker M."/>
        </authorList>
    </citation>
    <scope>NUCLEOTIDE SEQUENCE [LARGE SCALE GENOMIC DNA]</scope>
    <source>
        <strain evidence="6 9">DSM 28816</strain>
    </source>
</reference>
<evidence type="ECO:0000256" key="1">
    <source>
        <dbReference type="ARBA" id="ARBA00008348"/>
    </source>
</evidence>
<dbReference type="Pfam" id="PF00849">
    <property type="entry name" value="PseudoU_synth_2"/>
    <property type="match status" value="1"/>
</dbReference>
<dbReference type="InterPro" id="IPR020094">
    <property type="entry name" value="TruA/RsuA/RluB/E/F_N"/>
</dbReference>
<dbReference type="Pfam" id="PF01479">
    <property type="entry name" value="S4"/>
    <property type="match status" value="1"/>
</dbReference>
<reference evidence="7 8" key="1">
    <citation type="journal article" date="2017" name="Genome Announc.">
        <title>Draft Genome Sequence of a Sporulating and Motile Strain of Lachnotalea glycerini Isolated from Water in Quebec City, Canada.</title>
        <authorList>
            <person name="Maheux A.F."/>
            <person name="Boudreau D.K."/>
            <person name="Berube E."/>
            <person name="Boissinot M."/>
            <person name="Raymond F."/>
            <person name="Brodeur S."/>
            <person name="Corbeil J."/>
            <person name="Isabel S."/>
            <person name="Omar R.F."/>
            <person name="Bergeron M.G."/>
        </authorList>
    </citation>
    <scope>NUCLEOTIDE SEQUENCE [LARGE SCALE GENOMIC DNA]</scope>
    <source>
        <strain evidence="7 8">CCRI-19302</strain>
    </source>
</reference>
<dbReference type="EMBL" id="NOKA02000004">
    <property type="protein sequence ID" value="RDY32419.1"/>
    <property type="molecule type" value="Genomic_DNA"/>
</dbReference>
<keyword evidence="3" id="KW-0694">RNA-binding</keyword>
<comment type="caution">
    <text evidence="7">The sequence shown here is derived from an EMBL/GenBank/DDBJ whole genome shotgun (WGS) entry which is preliminary data.</text>
</comment>
<dbReference type="Gene3D" id="3.10.290.10">
    <property type="entry name" value="RNA-binding S4 domain"/>
    <property type="match status" value="1"/>
</dbReference>
<dbReference type="InterPro" id="IPR036986">
    <property type="entry name" value="S4_RNA-bd_sf"/>
</dbReference>
<dbReference type="NCBIfam" id="NF007784">
    <property type="entry name" value="PRK10475.1"/>
    <property type="match status" value="1"/>
</dbReference>
<evidence type="ECO:0000313" key="6">
    <source>
        <dbReference type="EMBL" id="PXV89387.1"/>
    </source>
</evidence>
<dbReference type="GO" id="GO:0120159">
    <property type="term" value="F:rRNA pseudouridine synthase activity"/>
    <property type="evidence" value="ECO:0007669"/>
    <property type="project" value="UniProtKB-ARBA"/>
</dbReference>
<dbReference type="SMART" id="SM00363">
    <property type="entry name" value="S4"/>
    <property type="match status" value="1"/>
</dbReference>
<dbReference type="Proteomes" id="UP000216411">
    <property type="component" value="Unassembled WGS sequence"/>
</dbReference>
<evidence type="ECO:0000313" key="7">
    <source>
        <dbReference type="EMBL" id="RDY32419.1"/>
    </source>
</evidence>
<evidence type="ECO:0000259" key="5">
    <source>
        <dbReference type="SMART" id="SM00363"/>
    </source>
</evidence>
<dbReference type="GO" id="GO:0000455">
    <property type="term" value="P:enzyme-directed rRNA pseudouridine synthesis"/>
    <property type="evidence" value="ECO:0007669"/>
    <property type="project" value="UniProtKB-ARBA"/>
</dbReference>
<dbReference type="AlphaFoldDB" id="A0A255IF40"/>
<name>A0A255IF40_9FIRM</name>
<dbReference type="FunFam" id="3.10.290.10:FF:000003">
    <property type="entry name" value="Pseudouridine synthase"/>
    <property type="match status" value="1"/>
</dbReference>
<dbReference type="SUPFAM" id="SSF55120">
    <property type="entry name" value="Pseudouridine synthase"/>
    <property type="match status" value="1"/>
</dbReference>
<dbReference type="InterPro" id="IPR050343">
    <property type="entry name" value="RsuA_PseudoU_synthase"/>
</dbReference>
<dbReference type="EMBL" id="QICS01000006">
    <property type="protein sequence ID" value="PXV89387.1"/>
    <property type="molecule type" value="Genomic_DNA"/>
</dbReference>
<evidence type="ECO:0000313" key="9">
    <source>
        <dbReference type="Proteomes" id="UP000247523"/>
    </source>
</evidence>
<proteinExistence type="inferred from homology"/>
<dbReference type="InterPro" id="IPR002942">
    <property type="entry name" value="S4_RNA-bd"/>
</dbReference>
<dbReference type="PROSITE" id="PS50889">
    <property type="entry name" value="S4"/>
    <property type="match status" value="1"/>
</dbReference>
<dbReference type="CDD" id="cd00165">
    <property type="entry name" value="S4"/>
    <property type="match status" value="1"/>
</dbReference>
<dbReference type="NCBIfam" id="TIGR00093">
    <property type="entry name" value="pseudouridine synthase"/>
    <property type="match status" value="1"/>
</dbReference>
<keyword evidence="8" id="KW-1185">Reference proteome</keyword>
<protein>
    <recommendedName>
        <fullName evidence="4">Pseudouridine synthase</fullName>
        <ecNumber evidence="4">5.4.99.-</ecNumber>
    </recommendedName>
</protein>
<dbReference type="PANTHER" id="PTHR47683:SF2">
    <property type="entry name" value="RNA-BINDING S4 DOMAIN-CONTAINING PROTEIN"/>
    <property type="match status" value="1"/>
</dbReference>
<dbReference type="InterPro" id="IPR018496">
    <property type="entry name" value="PsdUridine_synth_RsuA/RluB_CS"/>
</dbReference>
<organism evidence="7 8">
    <name type="scientific">Lachnotalea glycerini</name>
    <dbReference type="NCBI Taxonomy" id="1763509"/>
    <lineage>
        <taxon>Bacteria</taxon>
        <taxon>Bacillati</taxon>
        <taxon>Bacillota</taxon>
        <taxon>Clostridia</taxon>
        <taxon>Lachnospirales</taxon>
        <taxon>Lachnospiraceae</taxon>
        <taxon>Lachnotalea</taxon>
    </lineage>
</organism>
<dbReference type="RefSeq" id="WP_094377698.1">
    <property type="nucleotide sequence ID" value="NZ_NOKA02000004.1"/>
</dbReference>
<gene>
    <name evidence="6" type="ORF">C8E03_10635</name>
    <name evidence="7" type="ORF">CG710_005425</name>
</gene>
<dbReference type="SUPFAM" id="SSF55174">
    <property type="entry name" value="Alpha-L RNA-binding motif"/>
    <property type="match status" value="1"/>
</dbReference>
<dbReference type="EC" id="5.4.99.-" evidence="4"/>
<dbReference type="PROSITE" id="PS01149">
    <property type="entry name" value="PSI_RSU"/>
    <property type="match status" value="1"/>
</dbReference>
<keyword evidence="2 4" id="KW-0413">Isomerase</keyword>
<dbReference type="Gene3D" id="3.30.70.1560">
    <property type="entry name" value="Alpha-L RNA-binding motif"/>
    <property type="match status" value="1"/>
</dbReference>
<accession>A0A255IF40</accession>
<sequence length="256" mass="29293">MGHNTNKKVERKSRELIRLNKYLSEAGICSRREADRLIEAGKITVDGIVAVMGTKVDGSQKICVENTLVKHEEKMVLLAFNKPVGVVCTTQKKETNNIVDYIGYSQRIYPVGRLDKDSQGLILMTNNGDIVNKMMRSGNMHEKEYIVDVDRVITNDFLKGMAKGVPILDTVTRECRIEKVGKYTFKIIITQGLNRQIRRMCEYFGYKVTKLERVRIMNISLGNLRQGKYREVTSEEINKLNKLILHSSNTTVYKKV</sequence>
<dbReference type="OrthoDB" id="9807213at2"/>
<dbReference type="Gene3D" id="3.30.70.580">
    <property type="entry name" value="Pseudouridine synthase I, catalytic domain, N-terminal subdomain"/>
    <property type="match status" value="1"/>
</dbReference>
<dbReference type="GO" id="GO:0003723">
    <property type="term" value="F:RNA binding"/>
    <property type="evidence" value="ECO:0007669"/>
    <property type="project" value="UniProtKB-KW"/>
</dbReference>
<dbReference type="PANTHER" id="PTHR47683">
    <property type="entry name" value="PSEUDOURIDINE SYNTHASE FAMILY PROTEIN-RELATED"/>
    <property type="match status" value="1"/>
</dbReference>
<dbReference type="FunFam" id="3.30.70.1560:FF:000002">
    <property type="entry name" value="Pseudouridine synthase"/>
    <property type="match status" value="1"/>
</dbReference>
<reference evidence="7" key="3">
    <citation type="submission" date="2018-07" db="EMBL/GenBank/DDBJ databases">
        <authorList>
            <person name="Quirk P.G."/>
            <person name="Krulwich T.A."/>
        </authorList>
    </citation>
    <scope>NUCLEOTIDE SEQUENCE</scope>
    <source>
        <strain evidence="7">CCRI-19302</strain>
    </source>
</reference>
<evidence type="ECO:0000256" key="2">
    <source>
        <dbReference type="ARBA" id="ARBA00023235"/>
    </source>
</evidence>
<dbReference type="InterPro" id="IPR006145">
    <property type="entry name" value="PsdUridine_synth_RsuA/RluA"/>
</dbReference>
<dbReference type="CDD" id="cd02554">
    <property type="entry name" value="PseudoU_synth_RluF"/>
    <property type="match status" value="1"/>
</dbReference>
<comment type="similarity">
    <text evidence="1 4">Belongs to the pseudouridine synthase RsuA family.</text>
</comment>
<feature type="domain" description="RNA-binding S4" evidence="5">
    <location>
        <begin position="17"/>
        <end position="73"/>
    </location>
</feature>
<evidence type="ECO:0000256" key="3">
    <source>
        <dbReference type="PROSITE-ProRule" id="PRU00182"/>
    </source>
</evidence>
<evidence type="ECO:0000256" key="4">
    <source>
        <dbReference type="RuleBase" id="RU003887"/>
    </source>
</evidence>
<dbReference type="InterPro" id="IPR000748">
    <property type="entry name" value="PsdUridine_synth_RsuA/RluB/E/F"/>
</dbReference>
<dbReference type="InterPro" id="IPR042092">
    <property type="entry name" value="PsdUridine_s_RsuA/RluB/E/F_cat"/>
</dbReference>
<evidence type="ECO:0000313" key="8">
    <source>
        <dbReference type="Proteomes" id="UP000216411"/>
    </source>
</evidence>
<dbReference type="Proteomes" id="UP000247523">
    <property type="component" value="Unassembled WGS sequence"/>
</dbReference>
<dbReference type="InterPro" id="IPR020103">
    <property type="entry name" value="PsdUridine_synth_cat_dom_sf"/>
</dbReference>